<feature type="compositionally biased region" description="Basic and acidic residues" evidence="1">
    <location>
        <begin position="79"/>
        <end position="90"/>
    </location>
</feature>
<feature type="region of interest" description="Disordered" evidence="1">
    <location>
        <begin position="210"/>
        <end position="276"/>
    </location>
</feature>
<feature type="compositionally biased region" description="Polar residues" evidence="1">
    <location>
        <begin position="219"/>
        <end position="228"/>
    </location>
</feature>
<accession>K0TQX6</accession>
<comment type="caution">
    <text evidence="2">The sequence shown here is derived from an EMBL/GenBank/DDBJ whole genome shotgun (WGS) entry which is preliminary data.</text>
</comment>
<keyword evidence="3" id="KW-1185">Reference proteome</keyword>
<sequence length="515" mass="54093">MTSRLSNWSIDGPRTVQERLWAPGMLARRSARFVRPCAVAVSASWFERIVLRADGGTACRRTEQPGFISVDVRDALDATAEPEKSNDAQRKQRARKASVQTAASLHAVQNAATHDEEDGGPPPLVGRTQVRGYTSYGMPSYSASTTSSHAAANQSMLLVAPNAQLAPPPLPAAPPRARESVLPSRFVPSQNASQGVPASSLTALSSATSARSALRVSPPRQTAPTTSRNEVRLGAPGLPRPLTQPPATRDASHSASTAQADTVSVGQSSSEDAEMSGNAPLLEELVEEEFAHRHSVSNAISQVSALAKKSAEIINDLTSKQDEAGSTLNAQDMMSIMKASSQCLSIIDSHLGDNIKGISSALNNTQALKCATQAHRKSSGSTREKIRARTSSLRATFQSSTVDSDIQCAILSCTTAISVLLPAAKSDSRPRRANDQPSTAIASSSLESSEETSSAAAAGGLVVNNKVIASPPEGEAQYSPLMFVNIINAEADAFSGQKGISHVKAVKDAIVARGW</sequence>
<feature type="region of interest" description="Disordered" evidence="1">
    <location>
        <begin position="79"/>
        <end position="130"/>
    </location>
</feature>
<organism evidence="2 3">
    <name type="scientific">Thalassiosira oceanica</name>
    <name type="common">Marine diatom</name>
    <dbReference type="NCBI Taxonomy" id="159749"/>
    <lineage>
        <taxon>Eukaryota</taxon>
        <taxon>Sar</taxon>
        <taxon>Stramenopiles</taxon>
        <taxon>Ochrophyta</taxon>
        <taxon>Bacillariophyta</taxon>
        <taxon>Coscinodiscophyceae</taxon>
        <taxon>Thalassiosirophycidae</taxon>
        <taxon>Thalassiosirales</taxon>
        <taxon>Thalassiosiraceae</taxon>
        <taxon>Thalassiosira</taxon>
    </lineage>
</organism>
<feature type="region of interest" description="Disordered" evidence="1">
    <location>
        <begin position="425"/>
        <end position="449"/>
    </location>
</feature>
<reference evidence="2 3" key="1">
    <citation type="journal article" date="2012" name="Genome Biol.">
        <title>Genome and low-iron response of an oceanic diatom adapted to chronic iron limitation.</title>
        <authorList>
            <person name="Lommer M."/>
            <person name="Specht M."/>
            <person name="Roy A.S."/>
            <person name="Kraemer L."/>
            <person name="Andreson R."/>
            <person name="Gutowska M.A."/>
            <person name="Wolf J."/>
            <person name="Bergner S.V."/>
            <person name="Schilhabel M.B."/>
            <person name="Klostermeier U.C."/>
            <person name="Beiko R.G."/>
            <person name="Rosenstiel P."/>
            <person name="Hippler M."/>
            <person name="Laroche J."/>
        </authorList>
    </citation>
    <scope>NUCLEOTIDE SEQUENCE [LARGE SCALE GENOMIC DNA]</scope>
    <source>
        <strain evidence="2 3">CCMP1005</strain>
    </source>
</reference>
<name>K0TQX6_THAOC</name>
<gene>
    <name evidence="2" type="ORF">THAOC_01405</name>
</gene>
<dbReference type="Proteomes" id="UP000266841">
    <property type="component" value="Unassembled WGS sequence"/>
</dbReference>
<protein>
    <submittedName>
        <fullName evidence="2">Uncharacterized protein</fullName>
    </submittedName>
</protein>
<feature type="compositionally biased region" description="Polar residues" evidence="1">
    <location>
        <begin position="253"/>
        <end position="270"/>
    </location>
</feature>
<evidence type="ECO:0000256" key="1">
    <source>
        <dbReference type="SAM" id="MobiDB-lite"/>
    </source>
</evidence>
<feature type="compositionally biased region" description="Low complexity" evidence="1">
    <location>
        <begin position="438"/>
        <end position="449"/>
    </location>
</feature>
<dbReference type="AlphaFoldDB" id="K0TQX6"/>
<evidence type="ECO:0000313" key="2">
    <source>
        <dbReference type="EMBL" id="EJK76812.1"/>
    </source>
</evidence>
<evidence type="ECO:0000313" key="3">
    <source>
        <dbReference type="Proteomes" id="UP000266841"/>
    </source>
</evidence>
<dbReference type="EMBL" id="AGNL01001671">
    <property type="protein sequence ID" value="EJK76812.1"/>
    <property type="molecule type" value="Genomic_DNA"/>
</dbReference>
<proteinExistence type="predicted"/>
<feature type="non-terminal residue" evidence="2">
    <location>
        <position position="515"/>
    </location>
</feature>